<dbReference type="CDD" id="cd00761">
    <property type="entry name" value="Glyco_tranf_GTA_type"/>
    <property type="match status" value="1"/>
</dbReference>
<keyword evidence="2" id="KW-0808">Transferase</keyword>
<evidence type="ECO:0000313" key="2">
    <source>
        <dbReference type="EMBL" id="NOT35080.1"/>
    </source>
</evidence>
<sequence>MANEPITVSVVIATRDRPELLRDALASVAAQSHPPLEVLIADDRDTSASPPPPAESVSRDVWAIAADPSLALLAIRVLRSGGVGVAAARNRAAREAGGVVLAFLDDDDRWHPEHLTGLAAAFIDPAVEVAFRDSVVIHERVAVDGCRVDVEARTIAHDWNAEVMGRDDFVAPSALAVRRESFVALGGFDEGFRYSEDWDFLLRAARRAAPRRVEGVTAEVRMRATGHLSQDDGAERVACLSRLAARHGLAPIAVKTFWEVAECIDSGPPGADVR</sequence>
<proteinExistence type="predicted"/>
<dbReference type="PANTHER" id="PTHR43685:SF2">
    <property type="entry name" value="GLYCOSYLTRANSFERASE 2-LIKE DOMAIN-CONTAINING PROTEIN"/>
    <property type="match status" value="1"/>
</dbReference>
<evidence type="ECO:0000313" key="3">
    <source>
        <dbReference type="Proteomes" id="UP000580839"/>
    </source>
</evidence>
<dbReference type="PANTHER" id="PTHR43685">
    <property type="entry name" value="GLYCOSYLTRANSFERASE"/>
    <property type="match status" value="1"/>
</dbReference>
<accession>A0A849SUN1</accession>
<feature type="domain" description="Glycosyltransferase 2-like" evidence="1">
    <location>
        <begin position="9"/>
        <end position="130"/>
    </location>
</feature>
<comment type="caution">
    <text evidence="2">The sequence shown here is derived from an EMBL/GenBank/DDBJ whole genome shotgun (WGS) entry which is preliminary data.</text>
</comment>
<dbReference type="InterPro" id="IPR029044">
    <property type="entry name" value="Nucleotide-diphossugar_trans"/>
</dbReference>
<dbReference type="InterPro" id="IPR001173">
    <property type="entry name" value="Glyco_trans_2-like"/>
</dbReference>
<dbReference type="GO" id="GO:0016740">
    <property type="term" value="F:transferase activity"/>
    <property type="evidence" value="ECO:0007669"/>
    <property type="project" value="UniProtKB-KW"/>
</dbReference>
<evidence type="ECO:0000259" key="1">
    <source>
        <dbReference type="Pfam" id="PF00535"/>
    </source>
</evidence>
<dbReference type="Pfam" id="PF00535">
    <property type="entry name" value="Glycos_transf_2"/>
    <property type="match status" value="1"/>
</dbReference>
<gene>
    <name evidence="2" type="ORF">HOP12_13095</name>
</gene>
<name>A0A849SUN1_UNCEI</name>
<dbReference type="SUPFAM" id="SSF53448">
    <property type="entry name" value="Nucleotide-diphospho-sugar transferases"/>
    <property type="match status" value="1"/>
</dbReference>
<dbReference type="AlphaFoldDB" id="A0A849SUN1"/>
<dbReference type="EMBL" id="JABFRW010000171">
    <property type="protein sequence ID" value="NOT35080.1"/>
    <property type="molecule type" value="Genomic_DNA"/>
</dbReference>
<dbReference type="Proteomes" id="UP000580839">
    <property type="component" value="Unassembled WGS sequence"/>
</dbReference>
<dbReference type="InterPro" id="IPR050834">
    <property type="entry name" value="Glycosyltransf_2"/>
</dbReference>
<reference evidence="2 3" key="1">
    <citation type="submission" date="2020-04" db="EMBL/GenBank/DDBJ databases">
        <title>Metagenomic profiling of ammonia- and methane-oxidizing microorganisms in a Dutch drinking water treatment plant.</title>
        <authorList>
            <person name="Poghosyan L."/>
            <person name="Leucker S."/>
        </authorList>
    </citation>
    <scope>NUCLEOTIDE SEQUENCE [LARGE SCALE GENOMIC DNA]</scope>
    <source>
        <strain evidence="2">S-RSF-IL-03</strain>
    </source>
</reference>
<protein>
    <submittedName>
        <fullName evidence="2">Glycosyltransferase</fullName>
    </submittedName>
</protein>
<dbReference type="GO" id="GO:0044010">
    <property type="term" value="P:single-species biofilm formation"/>
    <property type="evidence" value="ECO:0007669"/>
    <property type="project" value="TreeGrafter"/>
</dbReference>
<dbReference type="Gene3D" id="3.90.550.10">
    <property type="entry name" value="Spore Coat Polysaccharide Biosynthesis Protein SpsA, Chain A"/>
    <property type="match status" value="1"/>
</dbReference>
<organism evidence="2 3">
    <name type="scientific">Eiseniibacteriota bacterium</name>
    <dbReference type="NCBI Taxonomy" id="2212470"/>
    <lineage>
        <taxon>Bacteria</taxon>
        <taxon>Candidatus Eiseniibacteriota</taxon>
    </lineage>
</organism>